<comment type="subunit">
    <text evidence="8 9">F-type ATPases have 2 components, CF(1) - the catalytic core - and CF(0) - the membrane proton channel. CF(1) has five subunits: alpha(3), beta(3), gamma(1), delta(1), epsilon(1). CF(0) has three main subunits: a, b and c.</text>
</comment>
<evidence type="ECO:0000256" key="8">
    <source>
        <dbReference type="HAMAP-Rule" id="MF_00530"/>
    </source>
</evidence>
<dbReference type="GO" id="GO:0005524">
    <property type="term" value="F:ATP binding"/>
    <property type="evidence" value="ECO:0007669"/>
    <property type="project" value="UniProtKB-UniRule"/>
</dbReference>
<evidence type="ECO:0000256" key="3">
    <source>
        <dbReference type="ARBA" id="ARBA00022448"/>
    </source>
</evidence>
<dbReference type="InterPro" id="IPR036771">
    <property type="entry name" value="ATPsynth_dsu/esu_N"/>
</dbReference>
<keyword evidence="13" id="KW-1185">Reference proteome</keyword>
<proteinExistence type="inferred from homology"/>
<evidence type="ECO:0000313" key="12">
    <source>
        <dbReference type="EMBL" id="MVQ47748.1"/>
    </source>
</evidence>
<dbReference type="HAMAP" id="MF_00530">
    <property type="entry name" value="ATP_synth_epsil_bac"/>
    <property type="match status" value="1"/>
</dbReference>
<dbReference type="InterPro" id="IPR020546">
    <property type="entry name" value="ATP_synth_F1_dsu/esu_N"/>
</dbReference>
<dbReference type="Proteomes" id="UP000473525">
    <property type="component" value="Unassembled WGS sequence"/>
</dbReference>
<evidence type="ECO:0000256" key="10">
    <source>
        <dbReference type="SAM" id="Coils"/>
    </source>
</evidence>
<dbReference type="EMBL" id="WSEK01000003">
    <property type="protein sequence ID" value="MVQ47748.1"/>
    <property type="molecule type" value="Genomic_DNA"/>
</dbReference>
<feature type="domain" description="ATP synthase F1 complex delta/epsilon subunit N-terminal" evidence="11">
    <location>
        <begin position="7"/>
        <end position="86"/>
    </location>
</feature>
<dbReference type="SUPFAM" id="SSF51344">
    <property type="entry name" value="Epsilon subunit of F1F0-ATP synthase N-terminal domain"/>
    <property type="match status" value="1"/>
</dbReference>
<evidence type="ECO:0000256" key="7">
    <source>
        <dbReference type="ARBA" id="ARBA00023310"/>
    </source>
</evidence>
<keyword evidence="8" id="KW-0375">Hydrogen ion transport</keyword>
<evidence type="ECO:0000259" key="11">
    <source>
        <dbReference type="Pfam" id="PF02823"/>
    </source>
</evidence>
<organism evidence="12 13">
    <name type="scientific">Nocardioides agri</name>
    <dbReference type="NCBI Taxonomy" id="2682843"/>
    <lineage>
        <taxon>Bacteria</taxon>
        <taxon>Bacillati</taxon>
        <taxon>Actinomycetota</taxon>
        <taxon>Actinomycetes</taxon>
        <taxon>Propionibacteriales</taxon>
        <taxon>Nocardioidaceae</taxon>
        <taxon>Nocardioides</taxon>
    </lineage>
</organism>
<name>A0A6L6XLD8_9ACTN</name>
<dbReference type="PANTHER" id="PTHR13822">
    <property type="entry name" value="ATP SYNTHASE DELTA/EPSILON CHAIN"/>
    <property type="match status" value="1"/>
</dbReference>
<evidence type="ECO:0000313" key="13">
    <source>
        <dbReference type="Proteomes" id="UP000473525"/>
    </source>
</evidence>
<keyword evidence="5 8" id="KW-0472">Membrane</keyword>
<keyword evidence="7 8" id="KW-0066">ATP synthesis</keyword>
<dbReference type="PANTHER" id="PTHR13822:SF10">
    <property type="entry name" value="ATP SYNTHASE EPSILON CHAIN, CHLOROPLASTIC"/>
    <property type="match status" value="1"/>
</dbReference>
<evidence type="ECO:0000256" key="9">
    <source>
        <dbReference type="RuleBase" id="RU003656"/>
    </source>
</evidence>
<dbReference type="Gene3D" id="2.60.15.10">
    <property type="entry name" value="F0F1 ATP synthase delta/epsilon subunit, N-terminal"/>
    <property type="match status" value="1"/>
</dbReference>
<evidence type="ECO:0000256" key="6">
    <source>
        <dbReference type="ARBA" id="ARBA00023196"/>
    </source>
</evidence>
<gene>
    <name evidence="8" type="primary">atpC</name>
    <name evidence="12" type="ORF">GON03_01045</name>
</gene>
<evidence type="ECO:0000256" key="4">
    <source>
        <dbReference type="ARBA" id="ARBA00023065"/>
    </source>
</evidence>
<feature type="coiled-coil region" evidence="10">
    <location>
        <begin position="104"/>
        <end position="131"/>
    </location>
</feature>
<comment type="caution">
    <text evidence="12">The sequence shown here is derived from an EMBL/GenBank/DDBJ whole genome shotgun (WGS) entry which is preliminary data.</text>
</comment>
<dbReference type="CDD" id="cd12152">
    <property type="entry name" value="F1-ATPase_delta"/>
    <property type="match status" value="1"/>
</dbReference>
<comment type="similarity">
    <text evidence="2 8 9">Belongs to the ATPase epsilon chain family.</text>
</comment>
<reference evidence="12 13" key="1">
    <citation type="submission" date="2019-12" db="EMBL/GenBank/DDBJ databases">
        <authorList>
            <person name="Huq M.A."/>
        </authorList>
    </citation>
    <scope>NUCLEOTIDE SEQUENCE [LARGE SCALE GENOMIC DNA]</scope>
    <source>
        <strain evidence="12 13">MAH-18</strain>
    </source>
</reference>
<evidence type="ECO:0000256" key="5">
    <source>
        <dbReference type="ARBA" id="ARBA00023136"/>
    </source>
</evidence>
<dbReference type="GO" id="GO:0005886">
    <property type="term" value="C:plasma membrane"/>
    <property type="evidence" value="ECO:0007669"/>
    <property type="project" value="UniProtKB-SubCell"/>
</dbReference>
<dbReference type="NCBIfam" id="NF009977">
    <property type="entry name" value="PRK13442.1"/>
    <property type="match status" value="1"/>
</dbReference>
<dbReference type="RefSeq" id="WP_157339862.1">
    <property type="nucleotide sequence ID" value="NZ_WSEK01000003.1"/>
</dbReference>
<keyword evidence="4 8" id="KW-0406">Ion transport</keyword>
<dbReference type="NCBIfam" id="TIGR01216">
    <property type="entry name" value="ATP_synt_epsi"/>
    <property type="match status" value="1"/>
</dbReference>
<dbReference type="AlphaFoldDB" id="A0A6L6XLD8"/>
<comment type="subcellular location">
    <subcellularLocation>
        <location evidence="1 8">Cell membrane</location>
        <topology evidence="1 8">Peripheral membrane protein</topology>
    </subcellularLocation>
</comment>
<evidence type="ECO:0000256" key="1">
    <source>
        <dbReference type="ARBA" id="ARBA00004202"/>
    </source>
</evidence>
<accession>A0A6L6XLD8</accession>
<dbReference type="InterPro" id="IPR001469">
    <property type="entry name" value="ATP_synth_F1_dsu/esu"/>
</dbReference>
<dbReference type="Pfam" id="PF02823">
    <property type="entry name" value="ATP-synt_DE_N"/>
    <property type="match status" value="1"/>
</dbReference>
<evidence type="ECO:0000256" key="2">
    <source>
        <dbReference type="ARBA" id="ARBA00005712"/>
    </source>
</evidence>
<protein>
    <recommendedName>
        <fullName evidence="8">ATP synthase epsilon chain</fullName>
    </recommendedName>
    <alternativeName>
        <fullName evidence="8">ATP synthase F1 sector epsilon subunit</fullName>
    </alternativeName>
    <alternativeName>
        <fullName evidence="8">F-ATPase epsilon subunit</fullName>
    </alternativeName>
</protein>
<keyword evidence="6 8" id="KW-0139">CF(1)</keyword>
<dbReference type="GO" id="GO:0045259">
    <property type="term" value="C:proton-transporting ATP synthase complex"/>
    <property type="evidence" value="ECO:0007669"/>
    <property type="project" value="UniProtKB-KW"/>
</dbReference>
<comment type="function">
    <text evidence="8">Produces ATP from ADP in the presence of a proton gradient across the membrane.</text>
</comment>
<dbReference type="GO" id="GO:0046933">
    <property type="term" value="F:proton-transporting ATP synthase activity, rotational mechanism"/>
    <property type="evidence" value="ECO:0007669"/>
    <property type="project" value="UniProtKB-UniRule"/>
</dbReference>
<sequence>MAADGLLHVELVAPDRTVWSGQADMVIARTIEGDVGVLRGHAPLLSLLTDAVVEISTPDAGVVVAVVDGGFISVANDRVSILSDHAQLPEEIDVDKARSELEEARGLMGANDDAERRLRRAEARIRAVEKSS</sequence>
<keyword evidence="8" id="KW-1003">Cell membrane</keyword>
<keyword evidence="3 8" id="KW-0813">Transport</keyword>
<keyword evidence="10" id="KW-0175">Coiled coil</keyword>